<feature type="compositionally biased region" description="Basic and acidic residues" evidence="1">
    <location>
        <begin position="60"/>
        <end position="76"/>
    </location>
</feature>
<organism evidence="2 3">
    <name type="scientific">Rhizophlyctis rosea</name>
    <dbReference type="NCBI Taxonomy" id="64517"/>
    <lineage>
        <taxon>Eukaryota</taxon>
        <taxon>Fungi</taxon>
        <taxon>Fungi incertae sedis</taxon>
        <taxon>Chytridiomycota</taxon>
        <taxon>Chytridiomycota incertae sedis</taxon>
        <taxon>Chytridiomycetes</taxon>
        <taxon>Rhizophlyctidales</taxon>
        <taxon>Rhizophlyctidaceae</taxon>
        <taxon>Rhizophlyctis</taxon>
    </lineage>
</organism>
<dbReference type="Proteomes" id="UP001212841">
    <property type="component" value="Unassembled WGS sequence"/>
</dbReference>
<reference evidence="2" key="1">
    <citation type="submission" date="2020-05" db="EMBL/GenBank/DDBJ databases">
        <title>Phylogenomic resolution of chytrid fungi.</title>
        <authorList>
            <person name="Stajich J.E."/>
            <person name="Amses K."/>
            <person name="Simmons R."/>
            <person name="Seto K."/>
            <person name="Myers J."/>
            <person name="Bonds A."/>
            <person name="Quandt C.A."/>
            <person name="Barry K."/>
            <person name="Liu P."/>
            <person name="Grigoriev I."/>
            <person name="Longcore J.E."/>
            <person name="James T.Y."/>
        </authorList>
    </citation>
    <scope>NUCLEOTIDE SEQUENCE</scope>
    <source>
        <strain evidence="2">JEL0318</strain>
    </source>
</reference>
<dbReference type="EMBL" id="JADGJD010001435">
    <property type="protein sequence ID" value="KAJ3042244.1"/>
    <property type="molecule type" value="Genomic_DNA"/>
</dbReference>
<gene>
    <name evidence="2" type="ORF">HK097_002082</name>
</gene>
<comment type="caution">
    <text evidence="2">The sequence shown here is derived from an EMBL/GenBank/DDBJ whole genome shotgun (WGS) entry which is preliminary data.</text>
</comment>
<feature type="non-terminal residue" evidence="2">
    <location>
        <position position="1"/>
    </location>
</feature>
<protein>
    <submittedName>
        <fullName evidence="2">Uncharacterized protein</fullName>
    </submittedName>
</protein>
<evidence type="ECO:0000313" key="3">
    <source>
        <dbReference type="Proteomes" id="UP001212841"/>
    </source>
</evidence>
<keyword evidence="3" id="KW-1185">Reference proteome</keyword>
<sequence>KNGRIEQLEAQLHGMYANERALQERVTAMKEVIFRKKSENFELKEMMRRLVEGISKPSPKRSETRGPSELVERIPSEEPDPAESAATETLQTLVDEYVTPHTAVKSEPKEEAKPSTPSIQRSKTPPPTTAAFFPKPPKNAAHLPAHPVPTVAHVSVPNTNPLNPLPLPPFHYPPQPLAGLILPATAA</sequence>
<evidence type="ECO:0000256" key="1">
    <source>
        <dbReference type="SAM" id="MobiDB-lite"/>
    </source>
</evidence>
<proteinExistence type="predicted"/>
<feature type="compositionally biased region" description="Basic and acidic residues" evidence="1">
    <location>
        <begin position="104"/>
        <end position="113"/>
    </location>
</feature>
<evidence type="ECO:0000313" key="2">
    <source>
        <dbReference type="EMBL" id="KAJ3042244.1"/>
    </source>
</evidence>
<name>A0AAD5X0X1_9FUNG</name>
<dbReference type="AlphaFoldDB" id="A0AAD5X0X1"/>
<feature type="region of interest" description="Disordered" evidence="1">
    <location>
        <begin position="50"/>
        <end position="145"/>
    </location>
</feature>
<accession>A0AAD5X0X1</accession>
<feature type="compositionally biased region" description="Low complexity" evidence="1">
    <location>
        <begin position="129"/>
        <end position="141"/>
    </location>
</feature>